<sequence length="114" mass="12528">MSSRNGDVQNVVQDVEAMQKDGCLRGGSQNLGNKRFDEMINRFYALGVNANRNRNDGGQRPRDQRAQGCIANVPVAANVQNQSFRDLTWWLEAWVRQCGEGGGGGSASVTRGRE</sequence>
<organism evidence="1 2">
    <name type="scientific">Catharanthus roseus</name>
    <name type="common">Madagascar periwinkle</name>
    <name type="synonym">Vinca rosea</name>
    <dbReference type="NCBI Taxonomy" id="4058"/>
    <lineage>
        <taxon>Eukaryota</taxon>
        <taxon>Viridiplantae</taxon>
        <taxon>Streptophyta</taxon>
        <taxon>Embryophyta</taxon>
        <taxon>Tracheophyta</taxon>
        <taxon>Spermatophyta</taxon>
        <taxon>Magnoliopsida</taxon>
        <taxon>eudicotyledons</taxon>
        <taxon>Gunneridae</taxon>
        <taxon>Pentapetalae</taxon>
        <taxon>asterids</taxon>
        <taxon>lamiids</taxon>
        <taxon>Gentianales</taxon>
        <taxon>Apocynaceae</taxon>
        <taxon>Rauvolfioideae</taxon>
        <taxon>Vinceae</taxon>
        <taxon>Catharanthinae</taxon>
        <taxon>Catharanthus</taxon>
    </lineage>
</organism>
<comment type="caution">
    <text evidence="1">The sequence shown here is derived from an EMBL/GenBank/DDBJ whole genome shotgun (WGS) entry which is preliminary data.</text>
</comment>
<dbReference type="EMBL" id="CM044704">
    <property type="protein sequence ID" value="KAI5667481.1"/>
    <property type="molecule type" value="Genomic_DNA"/>
</dbReference>
<keyword evidence="2" id="KW-1185">Reference proteome</keyword>
<proteinExistence type="predicted"/>
<gene>
    <name evidence="1" type="ORF">M9H77_17334</name>
</gene>
<reference evidence="2" key="1">
    <citation type="journal article" date="2023" name="Nat. Plants">
        <title>Single-cell RNA sequencing provides a high-resolution roadmap for understanding the multicellular compartmentation of specialized metabolism.</title>
        <authorList>
            <person name="Sun S."/>
            <person name="Shen X."/>
            <person name="Li Y."/>
            <person name="Li Y."/>
            <person name="Wang S."/>
            <person name="Li R."/>
            <person name="Zhang H."/>
            <person name="Shen G."/>
            <person name="Guo B."/>
            <person name="Wei J."/>
            <person name="Xu J."/>
            <person name="St-Pierre B."/>
            <person name="Chen S."/>
            <person name="Sun C."/>
        </authorList>
    </citation>
    <scope>NUCLEOTIDE SEQUENCE [LARGE SCALE GENOMIC DNA]</scope>
</reference>
<protein>
    <submittedName>
        <fullName evidence="1">Uncharacterized protein</fullName>
    </submittedName>
</protein>
<name>A0ACC0B4B8_CATRO</name>
<dbReference type="Proteomes" id="UP001060085">
    <property type="component" value="Linkage Group LG04"/>
</dbReference>
<accession>A0ACC0B4B8</accession>
<evidence type="ECO:0000313" key="2">
    <source>
        <dbReference type="Proteomes" id="UP001060085"/>
    </source>
</evidence>
<evidence type="ECO:0000313" key="1">
    <source>
        <dbReference type="EMBL" id="KAI5667481.1"/>
    </source>
</evidence>